<accession>A0A5M8PVE8</accession>
<name>A0A5M8PVE8_9LECA</name>
<feature type="transmembrane region" description="Helical" evidence="5">
    <location>
        <begin position="78"/>
        <end position="96"/>
    </location>
</feature>
<keyword evidence="3 5" id="KW-1133">Transmembrane helix</keyword>
<dbReference type="GO" id="GO:0016491">
    <property type="term" value="F:oxidoreductase activity"/>
    <property type="evidence" value="ECO:0007669"/>
    <property type="project" value="InterPro"/>
</dbReference>
<dbReference type="InterPro" id="IPR006694">
    <property type="entry name" value="Fatty_acid_hydroxylase"/>
</dbReference>
<evidence type="ECO:0000256" key="1">
    <source>
        <dbReference type="ARBA" id="ARBA00004370"/>
    </source>
</evidence>
<dbReference type="GO" id="GO:0005506">
    <property type="term" value="F:iron ion binding"/>
    <property type="evidence" value="ECO:0007669"/>
    <property type="project" value="InterPro"/>
</dbReference>
<feature type="domain" description="Fatty acid hydroxylase" evidence="6">
    <location>
        <begin position="225"/>
        <end position="354"/>
    </location>
</feature>
<dbReference type="Proteomes" id="UP000324767">
    <property type="component" value="Unassembled WGS sequence"/>
</dbReference>
<keyword evidence="4 5" id="KW-0472">Membrane</keyword>
<dbReference type="EMBL" id="VXIT01000005">
    <property type="protein sequence ID" value="KAA6412641.1"/>
    <property type="molecule type" value="Genomic_DNA"/>
</dbReference>
<evidence type="ECO:0000313" key="7">
    <source>
        <dbReference type="EMBL" id="KAA6412641.1"/>
    </source>
</evidence>
<evidence type="ECO:0000256" key="2">
    <source>
        <dbReference type="ARBA" id="ARBA00022692"/>
    </source>
</evidence>
<dbReference type="InterPro" id="IPR050307">
    <property type="entry name" value="Sterol_Desaturase_Related"/>
</dbReference>
<evidence type="ECO:0000313" key="8">
    <source>
        <dbReference type="Proteomes" id="UP000324767"/>
    </source>
</evidence>
<protein>
    <submittedName>
        <fullName evidence="7">Cholesterol 25-hydroxylase-like</fullName>
    </submittedName>
</protein>
<dbReference type="GO" id="GO:0008610">
    <property type="term" value="P:lipid biosynthetic process"/>
    <property type="evidence" value="ECO:0007669"/>
    <property type="project" value="InterPro"/>
</dbReference>
<dbReference type="AlphaFoldDB" id="A0A5M8PVE8"/>
<evidence type="ECO:0000256" key="3">
    <source>
        <dbReference type="ARBA" id="ARBA00022989"/>
    </source>
</evidence>
<keyword evidence="2 5" id="KW-0812">Transmembrane</keyword>
<comment type="subcellular location">
    <subcellularLocation>
        <location evidence="1">Membrane</location>
    </subcellularLocation>
</comment>
<dbReference type="Pfam" id="PF04116">
    <property type="entry name" value="FA_hydroxylase"/>
    <property type="match status" value="1"/>
</dbReference>
<evidence type="ECO:0000256" key="4">
    <source>
        <dbReference type="ARBA" id="ARBA00023136"/>
    </source>
</evidence>
<evidence type="ECO:0000256" key="5">
    <source>
        <dbReference type="SAM" id="Phobius"/>
    </source>
</evidence>
<gene>
    <name evidence="7" type="ORF">FRX48_03633</name>
</gene>
<comment type="caution">
    <text evidence="7">The sequence shown here is derived from an EMBL/GenBank/DDBJ whole genome shotgun (WGS) entry which is preliminary data.</text>
</comment>
<sequence>MSSTTTAARPMSLSIASTQRNRKLSRLSLQRADRYISRNSVIVPRLVIGALVLTGVLFPSLYHHSISSLYSHLYKSRFYNLSTFETIETFLVYAILEPLYTVKFTRNPGLRLDVRGSNPNGLRDISENPKWPRMRRPSRRLREMATFAAPLLLMDLAMIKKFAGVPLTDIRRSGGYTAVPSHSERISASFLAPTIHNLSLSSPLQLVRALPVEPPSSRRIMLELIVSFFIYDMLFFFIHLAFHRLSLLRQFHQPHHKHAEINPQVTNQLSVVERMSLILLANFSLNIIGSHVLTRTMFVPIFVYLLIEIHCGLDLEWGYDKILPNGWGAGSRKHAVHHREGEGSYEPYFCWWDRGLSLLESPAEAMWS</sequence>
<organism evidence="7 8">
    <name type="scientific">Lasallia pustulata</name>
    <dbReference type="NCBI Taxonomy" id="136370"/>
    <lineage>
        <taxon>Eukaryota</taxon>
        <taxon>Fungi</taxon>
        <taxon>Dikarya</taxon>
        <taxon>Ascomycota</taxon>
        <taxon>Pezizomycotina</taxon>
        <taxon>Lecanoromycetes</taxon>
        <taxon>OSLEUM clade</taxon>
        <taxon>Umbilicariomycetidae</taxon>
        <taxon>Umbilicariales</taxon>
        <taxon>Umbilicariaceae</taxon>
        <taxon>Lasallia</taxon>
    </lineage>
</organism>
<reference evidence="7 8" key="1">
    <citation type="submission" date="2019-09" db="EMBL/GenBank/DDBJ databases">
        <title>The hologenome of the rock-dwelling lichen Lasallia pustulata.</title>
        <authorList>
            <person name="Greshake Tzovaras B."/>
            <person name="Segers F."/>
            <person name="Bicker A."/>
            <person name="Dal Grande F."/>
            <person name="Otte J."/>
            <person name="Hankeln T."/>
            <person name="Schmitt I."/>
            <person name="Ebersberger I."/>
        </authorList>
    </citation>
    <scope>NUCLEOTIDE SEQUENCE [LARGE SCALE GENOMIC DNA]</scope>
    <source>
        <strain evidence="7">A1-1</strain>
    </source>
</reference>
<evidence type="ECO:0000259" key="6">
    <source>
        <dbReference type="Pfam" id="PF04116"/>
    </source>
</evidence>
<feature type="transmembrane region" description="Helical" evidence="5">
    <location>
        <begin position="41"/>
        <end position="58"/>
    </location>
</feature>
<proteinExistence type="predicted"/>
<feature type="transmembrane region" description="Helical" evidence="5">
    <location>
        <begin position="220"/>
        <end position="242"/>
    </location>
</feature>
<dbReference type="GO" id="GO:0016020">
    <property type="term" value="C:membrane"/>
    <property type="evidence" value="ECO:0007669"/>
    <property type="project" value="UniProtKB-SubCell"/>
</dbReference>
<dbReference type="PANTHER" id="PTHR11863">
    <property type="entry name" value="STEROL DESATURASE"/>
    <property type="match status" value="1"/>
</dbReference>
<dbReference type="OrthoDB" id="1658724at2759"/>